<feature type="region of interest" description="Disordered" evidence="1">
    <location>
        <begin position="31"/>
        <end position="70"/>
    </location>
</feature>
<evidence type="ECO:0000313" key="2">
    <source>
        <dbReference type="EMBL" id="KAJ1170422.1"/>
    </source>
</evidence>
<accession>A0AAV7T1N3</accession>
<dbReference type="EMBL" id="JANPWB010000007">
    <property type="protein sequence ID" value="KAJ1170422.1"/>
    <property type="molecule type" value="Genomic_DNA"/>
</dbReference>
<dbReference type="AlphaFoldDB" id="A0AAV7T1N3"/>
<proteinExistence type="predicted"/>
<reference evidence="2" key="1">
    <citation type="journal article" date="2022" name="bioRxiv">
        <title>Sequencing and chromosome-scale assembly of the giantPleurodeles waltlgenome.</title>
        <authorList>
            <person name="Brown T."/>
            <person name="Elewa A."/>
            <person name="Iarovenko S."/>
            <person name="Subramanian E."/>
            <person name="Araus A.J."/>
            <person name="Petzold A."/>
            <person name="Susuki M."/>
            <person name="Suzuki K.-i.T."/>
            <person name="Hayashi T."/>
            <person name="Toyoda A."/>
            <person name="Oliveira C."/>
            <person name="Osipova E."/>
            <person name="Leigh N.D."/>
            <person name="Simon A."/>
            <person name="Yun M.H."/>
        </authorList>
    </citation>
    <scope>NUCLEOTIDE SEQUENCE</scope>
    <source>
        <strain evidence="2">20211129_DDA</strain>
        <tissue evidence="2">Liver</tissue>
    </source>
</reference>
<sequence length="70" mass="7548">MLTFEMRTFADFETREVLRACASPHACAAVANPRNAHKRSAAPQPPTGSTGATAPLRHPTPLRKATGRHL</sequence>
<comment type="caution">
    <text evidence="2">The sequence shown here is derived from an EMBL/GenBank/DDBJ whole genome shotgun (WGS) entry which is preliminary data.</text>
</comment>
<protein>
    <submittedName>
        <fullName evidence="2">Uncharacterized protein</fullName>
    </submittedName>
</protein>
<dbReference type="Proteomes" id="UP001066276">
    <property type="component" value="Chromosome 4_1"/>
</dbReference>
<evidence type="ECO:0000256" key="1">
    <source>
        <dbReference type="SAM" id="MobiDB-lite"/>
    </source>
</evidence>
<organism evidence="2 3">
    <name type="scientific">Pleurodeles waltl</name>
    <name type="common">Iberian ribbed newt</name>
    <dbReference type="NCBI Taxonomy" id="8319"/>
    <lineage>
        <taxon>Eukaryota</taxon>
        <taxon>Metazoa</taxon>
        <taxon>Chordata</taxon>
        <taxon>Craniata</taxon>
        <taxon>Vertebrata</taxon>
        <taxon>Euteleostomi</taxon>
        <taxon>Amphibia</taxon>
        <taxon>Batrachia</taxon>
        <taxon>Caudata</taxon>
        <taxon>Salamandroidea</taxon>
        <taxon>Salamandridae</taxon>
        <taxon>Pleurodelinae</taxon>
        <taxon>Pleurodeles</taxon>
    </lineage>
</organism>
<gene>
    <name evidence="2" type="ORF">NDU88_002299</name>
</gene>
<name>A0AAV7T1N3_PLEWA</name>
<keyword evidence="3" id="KW-1185">Reference proteome</keyword>
<evidence type="ECO:0000313" key="3">
    <source>
        <dbReference type="Proteomes" id="UP001066276"/>
    </source>
</evidence>